<keyword evidence="3" id="KW-1185">Reference proteome</keyword>
<dbReference type="GeneID" id="87938542"/>
<feature type="compositionally biased region" description="Basic and acidic residues" evidence="1">
    <location>
        <begin position="22"/>
        <end position="39"/>
    </location>
</feature>
<proteinExistence type="predicted"/>
<organism evidence="2 3">
    <name type="scientific">Colletotrichum destructivum</name>
    <dbReference type="NCBI Taxonomy" id="34406"/>
    <lineage>
        <taxon>Eukaryota</taxon>
        <taxon>Fungi</taxon>
        <taxon>Dikarya</taxon>
        <taxon>Ascomycota</taxon>
        <taxon>Pezizomycotina</taxon>
        <taxon>Sordariomycetes</taxon>
        <taxon>Hypocreomycetidae</taxon>
        <taxon>Glomerellales</taxon>
        <taxon>Glomerellaceae</taxon>
        <taxon>Colletotrichum</taxon>
        <taxon>Colletotrichum destructivum species complex</taxon>
    </lineage>
</organism>
<feature type="compositionally biased region" description="Polar residues" evidence="1">
    <location>
        <begin position="84"/>
        <end position="94"/>
    </location>
</feature>
<dbReference type="AlphaFoldDB" id="A0AAX4I223"/>
<dbReference type="RefSeq" id="XP_062774249.1">
    <property type="nucleotide sequence ID" value="XM_062918198.1"/>
</dbReference>
<feature type="region of interest" description="Disordered" evidence="1">
    <location>
        <begin position="171"/>
        <end position="196"/>
    </location>
</feature>
<dbReference type="Proteomes" id="UP001322277">
    <property type="component" value="Chromosome 1"/>
</dbReference>
<feature type="compositionally biased region" description="Basic and acidic residues" evidence="1">
    <location>
        <begin position="181"/>
        <end position="196"/>
    </location>
</feature>
<dbReference type="KEGG" id="cdet:87938542"/>
<name>A0AAX4I223_9PEZI</name>
<protein>
    <submittedName>
        <fullName evidence="2">Uncharacterized protein</fullName>
    </submittedName>
</protein>
<evidence type="ECO:0000256" key="1">
    <source>
        <dbReference type="SAM" id="MobiDB-lite"/>
    </source>
</evidence>
<feature type="region of interest" description="Disordered" evidence="1">
    <location>
        <begin position="84"/>
        <end position="142"/>
    </location>
</feature>
<reference evidence="3" key="1">
    <citation type="journal article" date="2023" name="bioRxiv">
        <title>Complete genome of the Medicago anthracnose fungus, Colletotrichum destructivum, reveals a mini-chromosome-like region within a core chromosome.</title>
        <authorList>
            <person name="Lapalu N."/>
            <person name="Simon A."/>
            <person name="Lu A."/>
            <person name="Plaumann P.-L."/>
            <person name="Amselem J."/>
            <person name="Pigne S."/>
            <person name="Auger A."/>
            <person name="Koch C."/>
            <person name="Dallery J.-F."/>
            <person name="O'Connell R.J."/>
        </authorList>
    </citation>
    <scope>NUCLEOTIDE SEQUENCE [LARGE SCALE GENOMIC DNA]</scope>
    <source>
        <strain evidence="3">CBS 520.97</strain>
    </source>
</reference>
<evidence type="ECO:0000313" key="2">
    <source>
        <dbReference type="EMBL" id="WQF77025.1"/>
    </source>
</evidence>
<gene>
    <name evidence="2" type="ORF">CDEST_02039</name>
</gene>
<evidence type="ECO:0000313" key="3">
    <source>
        <dbReference type="Proteomes" id="UP001322277"/>
    </source>
</evidence>
<accession>A0AAX4I223</accession>
<sequence>MLVLPTEIAGLSPSLVGSGSHRASEETRDSTVVDTRNRPSHERITTATRNAVRNVGRTGSLNNFTQFLCGLIIGWQSDEKKQQAQIDSAVNAGSDNKDADTQGVSDAHGDASEVGGDTWEPENMFRPDVDPSPGRASRWTGGTLPCRELRIGMMRRRYLQNTKCCCPHQRACTKGDQQQNGEREQPGGEGSAMERRPWLISTRPESPSHRLSFQPWSLSPHPTADKFCKPCPSGEHSLSAPTRRGSRELPWGGILIRNATV</sequence>
<dbReference type="EMBL" id="CP137305">
    <property type="protein sequence ID" value="WQF77025.1"/>
    <property type="molecule type" value="Genomic_DNA"/>
</dbReference>
<feature type="region of interest" description="Disordered" evidence="1">
    <location>
        <begin position="13"/>
        <end position="39"/>
    </location>
</feature>